<evidence type="ECO:0000256" key="9">
    <source>
        <dbReference type="ARBA" id="ARBA00022840"/>
    </source>
</evidence>
<evidence type="ECO:0000256" key="1">
    <source>
        <dbReference type="ARBA" id="ARBA00004514"/>
    </source>
</evidence>
<comment type="subcellular location">
    <subcellularLocation>
        <location evidence="1">Cytoplasm</location>
        <location evidence="1">Cytosol</location>
    </subcellularLocation>
    <subcellularLocation>
        <location evidence="15">Peroxisome membrane</location>
    </subcellularLocation>
</comment>
<evidence type="ECO:0000256" key="8">
    <source>
        <dbReference type="ARBA" id="ARBA00022801"/>
    </source>
</evidence>
<dbReference type="Proteomes" id="UP000290189">
    <property type="component" value="Unassembled WGS sequence"/>
</dbReference>
<keyword evidence="19" id="KW-0496">Mitochondrion</keyword>
<dbReference type="InterPro" id="IPR050168">
    <property type="entry name" value="AAA_ATPase_domain"/>
</dbReference>
<proteinExistence type="inferred from homology"/>
<dbReference type="SMART" id="SM00382">
    <property type="entry name" value="AAA"/>
    <property type="match status" value="2"/>
</dbReference>
<keyword evidence="12" id="KW-0576">Peroxisome</keyword>
<protein>
    <recommendedName>
        <fullName evidence="14">Peroxisomal ATPase PEX1</fullName>
    </recommendedName>
    <alternativeName>
        <fullName evidence="13">Peroxin-1</fullName>
    </alternativeName>
</protein>
<accession>A0A3P3YAT2</accession>
<dbReference type="PANTHER" id="PTHR23077">
    <property type="entry name" value="AAA-FAMILY ATPASE"/>
    <property type="match status" value="1"/>
</dbReference>
<dbReference type="GO" id="GO:0005829">
    <property type="term" value="C:cytosol"/>
    <property type="evidence" value="ECO:0007669"/>
    <property type="project" value="UniProtKB-SubCell"/>
</dbReference>
<dbReference type="SUPFAM" id="SSF52540">
    <property type="entry name" value="P-loop containing nucleoside triphosphate hydrolases"/>
    <property type="match status" value="2"/>
</dbReference>
<dbReference type="Gene3D" id="1.10.8.60">
    <property type="match status" value="2"/>
</dbReference>
<dbReference type="Pfam" id="PF17862">
    <property type="entry name" value="AAA_lid_3"/>
    <property type="match status" value="1"/>
</dbReference>
<dbReference type="Gene3D" id="3.40.50.300">
    <property type="entry name" value="P-loop containing nucleotide triphosphate hydrolases"/>
    <property type="match status" value="2"/>
</dbReference>
<feature type="domain" description="AAA+ ATPase" evidence="18">
    <location>
        <begin position="652"/>
        <end position="788"/>
    </location>
</feature>
<evidence type="ECO:0000256" key="6">
    <source>
        <dbReference type="ARBA" id="ARBA00022737"/>
    </source>
</evidence>
<evidence type="ECO:0000256" key="10">
    <source>
        <dbReference type="ARBA" id="ARBA00022927"/>
    </source>
</evidence>
<sequence length="909" mass="97812">MEVQPQQRPLRVRWVGAHRTCYAALPGKWLSQLLVRRGVEGGAGGSIPVRVSVGDAAVFVGASTLRGVADGDVMEVGAAFGRAARIPDGATVMVEFRREYALQAPAAMVAMQPMTADDWEIISATADAFEATVLEQADVVTIGAVIPFWVHQKTLVHLRVVSCDGGMPRLHQFDHLLVPVFASGLNGLSIRSLSGGQPPRTVQAIQWQACAHGHVHVHSLLLHELGLERFQSVIVTPSDPPKPIQPSDPESTFAVTVRPVQFGNADGNDCRKDGPGHLRLDQEMLVLCPGALISTANGHCVWSVQDRETSIVLGPSGQIDIVAHVSGDGPLRYPLSNVATRPTVSAAAPDIVSTLVHRLRACLLPIKSPTAGMLAHLRNFSGVCLSGVSGIGKTHVMRAVADALADDANVLAALRWIDCASMASDKADDIKGAFRREIAEAVNRSPAIIAFDDLDQLLPVAKEHDNSGNTLRASRLAEHLSDLLLALRAQLSQVPVVWMCTARSFSVVHGALRLPGVFTNEVAISAPDAPMRAAILHDMLSSIPVDVSNVSFESFGADSEGYVAQDIKVVAQRAVHRALSPEHIDIAHLASDHLRQAMGTYVPLALRDVDLRSSDTRWEDIGGLEEVRSTLRETLELPTRFAPMFAALPLKLRSGLLLYGPPGCGKTMLASAVARECGLNFISVKGPELLNKYIGASEQAVRDLFARAAAAAPSILFFDEFDAIAPRRGADSTGVTDRVVNQMLCHLDGVEHRDGVYVLGATSRPDLVDPALLRPGRLDKCLYCGIPDYAARLSILHALSRNMHLHADVDLDLIAERSENFTGADLQGVLNTAHLSAVHEALDRDETDAASVVVRQEHITLALSNTRLSVSASDRNRFQSIYAAFVGSRSSDFSLQFREGRVRLRTALA</sequence>
<dbReference type="InterPro" id="IPR027417">
    <property type="entry name" value="P-loop_NTPase"/>
</dbReference>
<evidence type="ECO:0000313" key="20">
    <source>
        <dbReference type="Proteomes" id="UP000290189"/>
    </source>
</evidence>
<evidence type="ECO:0000256" key="5">
    <source>
        <dbReference type="ARBA" id="ARBA00022593"/>
    </source>
</evidence>
<reference evidence="19 20" key="1">
    <citation type="submission" date="2018-03" db="EMBL/GenBank/DDBJ databases">
        <authorList>
            <person name="Fogelqvist J."/>
        </authorList>
    </citation>
    <scope>NUCLEOTIDE SEQUENCE [LARGE SCALE GENOMIC DNA]</scope>
</reference>
<dbReference type="AlphaFoldDB" id="A0A3P3YAT2"/>
<evidence type="ECO:0000256" key="17">
    <source>
        <dbReference type="ARBA" id="ARBA00064205"/>
    </source>
</evidence>
<keyword evidence="11" id="KW-0472">Membrane</keyword>
<dbReference type="SUPFAM" id="SSF54585">
    <property type="entry name" value="Cdc48 domain 2-like"/>
    <property type="match status" value="1"/>
</dbReference>
<dbReference type="GO" id="GO:0016558">
    <property type="term" value="P:protein import into peroxisome matrix"/>
    <property type="evidence" value="ECO:0007669"/>
    <property type="project" value="TreeGrafter"/>
</dbReference>
<dbReference type="PANTHER" id="PTHR23077:SF12">
    <property type="entry name" value="PEROXISOMAL ATPASE PEX1"/>
    <property type="match status" value="1"/>
</dbReference>
<dbReference type="Gene3D" id="3.10.330.10">
    <property type="match status" value="1"/>
</dbReference>
<dbReference type="GO" id="GO:0005778">
    <property type="term" value="C:peroxisomal membrane"/>
    <property type="evidence" value="ECO:0007669"/>
    <property type="project" value="UniProtKB-SubCell"/>
</dbReference>
<evidence type="ECO:0000256" key="14">
    <source>
        <dbReference type="ARBA" id="ARBA00034532"/>
    </source>
</evidence>
<evidence type="ECO:0000256" key="7">
    <source>
        <dbReference type="ARBA" id="ARBA00022741"/>
    </source>
</evidence>
<dbReference type="InterPro" id="IPR015342">
    <property type="entry name" value="PEX1-N_C-lobe"/>
</dbReference>
<evidence type="ECO:0000313" key="19">
    <source>
        <dbReference type="EMBL" id="SPQ97229.1"/>
    </source>
</evidence>
<dbReference type="EMBL" id="OVEO01000007">
    <property type="protein sequence ID" value="SPQ97229.1"/>
    <property type="molecule type" value="Genomic_DNA"/>
</dbReference>
<keyword evidence="8" id="KW-0378">Hydrolase</keyword>
<evidence type="ECO:0000256" key="4">
    <source>
        <dbReference type="ARBA" id="ARBA00022490"/>
    </source>
</evidence>
<keyword evidence="7" id="KW-0547">Nucleotide-binding</keyword>
<dbReference type="InterPro" id="IPR003960">
    <property type="entry name" value="ATPase_AAA_CS"/>
</dbReference>
<dbReference type="InterPro" id="IPR029067">
    <property type="entry name" value="CDC48_domain_2-like_sf"/>
</dbReference>
<dbReference type="GO" id="GO:0005524">
    <property type="term" value="F:ATP binding"/>
    <property type="evidence" value="ECO:0007669"/>
    <property type="project" value="UniProtKB-KW"/>
</dbReference>
<evidence type="ECO:0000256" key="15">
    <source>
        <dbReference type="ARBA" id="ARBA00046271"/>
    </source>
</evidence>
<name>A0A3P3YAT2_PLABS</name>
<keyword evidence="3" id="KW-0813">Transport</keyword>
<dbReference type="FunFam" id="3.40.50.300:FF:000149">
    <property type="entry name" value="Nuclear valosin-containing protein-like"/>
    <property type="match status" value="1"/>
</dbReference>
<geneLocation type="mitochondrion" evidence="19"/>
<comment type="subunit">
    <text evidence="17">Interacts with PEX6; forming the PEX1-PEX6 AAA ATPase complex, which is composed of a heterohexamer formed by a trimer of PEX1-PEX6 dimers.</text>
</comment>
<comment type="catalytic activity">
    <reaction evidence="16">
        <text>ATP + H2O = ADP + phosphate + H(+)</text>
        <dbReference type="Rhea" id="RHEA:13065"/>
        <dbReference type="ChEBI" id="CHEBI:15377"/>
        <dbReference type="ChEBI" id="CHEBI:15378"/>
        <dbReference type="ChEBI" id="CHEBI:30616"/>
        <dbReference type="ChEBI" id="CHEBI:43474"/>
        <dbReference type="ChEBI" id="CHEBI:456216"/>
    </reaction>
    <physiologicalReaction direction="left-to-right" evidence="16">
        <dbReference type="Rhea" id="RHEA:13066"/>
    </physiologicalReaction>
</comment>
<dbReference type="Pfam" id="PF00004">
    <property type="entry name" value="AAA"/>
    <property type="match status" value="2"/>
</dbReference>
<dbReference type="InterPro" id="IPR003593">
    <property type="entry name" value="AAA+_ATPase"/>
</dbReference>
<dbReference type="InterPro" id="IPR003959">
    <property type="entry name" value="ATPase_AAA_core"/>
</dbReference>
<evidence type="ECO:0000256" key="3">
    <source>
        <dbReference type="ARBA" id="ARBA00022448"/>
    </source>
</evidence>
<feature type="domain" description="AAA+ ATPase" evidence="18">
    <location>
        <begin position="379"/>
        <end position="528"/>
    </location>
</feature>
<dbReference type="InterPro" id="IPR041569">
    <property type="entry name" value="AAA_lid_3"/>
</dbReference>
<dbReference type="GO" id="GO:0016887">
    <property type="term" value="F:ATP hydrolysis activity"/>
    <property type="evidence" value="ECO:0007669"/>
    <property type="project" value="InterPro"/>
</dbReference>
<keyword evidence="6" id="KW-0677">Repeat</keyword>
<dbReference type="Pfam" id="PF09262">
    <property type="entry name" value="PEX-1N"/>
    <property type="match status" value="1"/>
</dbReference>
<evidence type="ECO:0000259" key="18">
    <source>
        <dbReference type="SMART" id="SM00382"/>
    </source>
</evidence>
<keyword evidence="10" id="KW-0653">Protein transport</keyword>
<evidence type="ECO:0000256" key="11">
    <source>
        <dbReference type="ARBA" id="ARBA00023136"/>
    </source>
</evidence>
<evidence type="ECO:0000256" key="12">
    <source>
        <dbReference type="ARBA" id="ARBA00023140"/>
    </source>
</evidence>
<organism evidence="19 20">
    <name type="scientific">Plasmodiophora brassicae</name>
    <name type="common">Clubroot disease agent</name>
    <dbReference type="NCBI Taxonomy" id="37360"/>
    <lineage>
        <taxon>Eukaryota</taxon>
        <taxon>Sar</taxon>
        <taxon>Rhizaria</taxon>
        <taxon>Endomyxa</taxon>
        <taxon>Phytomyxea</taxon>
        <taxon>Plasmodiophorida</taxon>
        <taxon>Plasmodiophoridae</taxon>
        <taxon>Plasmodiophora</taxon>
    </lineage>
</organism>
<comment type="similarity">
    <text evidence="2">Belongs to the AAA ATPase family.</text>
</comment>
<evidence type="ECO:0000256" key="13">
    <source>
        <dbReference type="ARBA" id="ARBA00032509"/>
    </source>
</evidence>
<keyword evidence="4" id="KW-0963">Cytoplasm</keyword>
<keyword evidence="9" id="KW-0067">ATP-binding</keyword>
<keyword evidence="5" id="KW-0962">Peroxisome biogenesis</keyword>
<evidence type="ECO:0000256" key="2">
    <source>
        <dbReference type="ARBA" id="ARBA00006914"/>
    </source>
</evidence>
<evidence type="ECO:0000256" key="16">
    <source>
        <dbReference type="ARBA" id="ARBA00048778"/>
    </source>
</evidence>
<dbReference type="PROSITE" id="PS00674">
    <property type="entry name" value="AAA"/>
    <property type="match status" value="1"/>
</dbReference>
<gene>
    <name evidence="19" type="ORF">PLBR_LOCUS4444</name>
</gene>
<dbReference type="FunFam" id="1.10.8.60:FF:000105">
    <property type="entry name" value="PeRoXisome assembly factor"/>
    <property type="match status" value="1"/>
</dbReference>